<dbReference type="PROSITE" id="PS50984">
    <property type="entry name" value="TRUD"/>
    <property type="match status" value="1"/>
</dbReference>
<dbReference type="InterPro" id="IPR001656">
    <property type="entry name" value="PsdUridine_synth_TruD"/>
</dbReference>
<evidence type="ECO:0000256" key="3">
    <source>
        <dbReference type="ARBA" id="ARBA00023235"/>
    </source>
</evidence>
<keyword evidence="2 4" id="KW-0819">tRNA processing</keyword>
<dbReference type="AlphaFoldDB" id="D5V3F9"/>
<evidence type="ECO:0000256" key="4">
    <source>
        <dbReference type="HAMAP-Rule" id="MF_01082"/>
    </source>
</evidence>
<keyword evidence="7" id="KW-1185">Reference proteome</keyword>
<comment type="similarity">
    <text evidence="1 4">Belongs to the pseudouridine synthase TruD family.</text>
</comment>
<dbReference type="PANTHER" id="PTHR47811:SF1">
    <property type="entry name" value="TRNA PSEUDOURIDINE SYNTHASE D"/>
    <property type="match status" value="1"/>
</dbReference>
<evidence type="ECO:0000256" key="2">
    <source>
        <dbReference type="ARBA" id="ARBA00022694"/>
    </source>
</evidence>
<dbReference type="RefSeq" id="WP_013134886.1">
    <property type="nucleotide sequence ID" value="NC_014166.1"/>
</dbReference>
<evidence type="ECO:0000256" key="1">
    <source>
        <dbReference type="ARBA" id="ARBA00007953"/>
    </source>
</evidence>
<dbReference type="SUPFAM" id="SSF55120">
    <property type="entry name" value="Pseudouridine synthase"/>
    <property type="match status" value="1"/>
</dbReference>
<evidence type="ECO:0000313" key="7">
    <source>
        <dbReference type="Proteomes" id="UP000000939"/>
    </source>
</evidence>
<dbReference type="EMBL" id="CP001999">
    <property type="protein sequence ID" value="ADG92741.1"/>
    <property type="molecule type" value="Genomic_DNA"/>
</dbReference>
<proteinExistence type="inferred from homology"/>
<sequence length="362" mass="42205">MEENTNLNKHNLQYYLNHSKIDVLFKQNKDDFVVTEIPLYDFTGEGEHIVVKLRKKDLSTWDALQIIADSIGCKLRDIGYAGLKDKNAMTIQHISIPKQFEEKINSFTHENIKFLETINHNNKIRIGHLKGNKFFIRLKRVSVMDAKKIEQALGKIATYGIPNYFGVQRFGAYGDNHEKGQQIVEGTLKEKRRNLKQMYLNAYQSFLFNSWLSKRVEISKLIDAFEPKEICEKVGLHQDIVKQLKAQVHPFKMLPGELMSHYPFGKIFIAEELEVESEKFYKKDRVPTGLLPGKRVKISEGLAQEFEKEFDKKTFEDGARRFAWVFPDEIESNYKEDKNWFELSFTLPKGSYATQVISEIIH</sequence>
<dbReference type="eggNOG" id="COG0585">
    <property type="taxonomic scope" value="Bacteria"/>
</dbReference>
<dbReference type="GO" id="GO:0003723">
    <property type="term" value="F:RNA binding"/>
    <property type="evidence" value="ECO:0007669"/>
    <property type="project" value="InterPro"/>
</dbReference>
<comment type="function">
    <text evidence="4">Responsible for synthesis of pseudouridine from uracil-13 in transfer RNAs.</text>
</comment>
<dbReference type="InterPro" id="IPR050170">
    <property type="entry name" value="TruD_pseudoU_synthase"/>
</dbReference>
<dbReference type="KEGG" id="ant:Arnit_1079"/>
<dbReference type="GO" id="GO:0005829">
    <property type="term" value="C:cytosol"/>
    <property type="evidence" value="ECO:0007669"/>
    <property type="project" value="TreeGrafter"/>
</dbReference>
<protein>
    <recommendedName>
        <fullName evidence="4">tRNA pseudouridine synthase D</fullName>
        <ecNumber evidence="4">5.4.99.27</ecNumber>
    </recommendedName>
    <alternativeName>
        <fullName evidence="4">tRNA pseudouridine(13) synthase</fullName>
    </alternativeName>
    <alternativeName>
        <fullName evidence="4">tRNA pseudouridylate synthase D</fullName>
    </alternativeName>
    <alternativeName>
        <fullName evidence="4">tRNA-uridine isomerase D</fullName>
    </alternativeName>
</protein>
<dbReference type="STRING" id="572480.Arnit_1079"/>
<organism evidence="6 7">
    <name type="scientific">Arcobacter nitrofigilis (strain ATCC 33309 / DSM 7299 / CCUG 15893 / LMG 7604 / NCTC 12251 / CI)</name>
    <name type="common">Campylobacter nitrofigilis</name>
    <dbReference type="NCBI Taxonomy" id="572480"/>
    <lineage>
        <taxon>Bacteria</taxon>
        <taxon>Pseudomonadati</taxon>
        <taxon>Campylobacterota</taxon>
        <taxon>Epsilonproteobacteria</taxon>
        <taxon>Campylobacterales</taxon>
        <taxon>Arcobacteraceae</taxon>
        <taxon>Arcobacter</taxon>
    </lineage>
</organism>
<dbReference type="HAMAP" id="MF_01082">
    <property type="entry name" value="TruD"/>
    <property type="match status" value="1"/>
</dbReference>
<dbReference type="NCBIfam" id="TIGR00094">
    <property type="entry name" value="tRNA_TruD_broad"/>
    <property type="match status" value="1"/>
</dbReference>
<feature type="active site" description="Nucleophile" evidence="4">
    <location>
        <position position="85"/>
    </location>
</feature>
<comment type="catalytic activity">
    <reaction evidence="4">
        <text>uridine(13) in tRNA = pseudouridine(13) in tRNA</text>
        <dbReference type="Rhea" id="RHEA:42540"/>
        <dbReference type="Rhea" id="RHEA-COMP:10105"/>
        <dbReference type="Rhea" id="RHEA-COMP:10106"/>
        <dbReference type="ChEBI" id="CHEBI:65314"/>
        <dbReference type="ChEBI" id="CHEBI:65315"/>
        <dbReference type="EC" id="5.4.99.27"/>
    </reaction>
</comment>
<dbReference type="InterPro" id="IPR020103">
    <property type="entry name" value="PsdUridine_synth_cat_dom_sf"/>
</dbReference>
<dbReference type="InterPro" id="IPR011760">
    <property type="entry name" value="PsdUridine_synth_TruD_insert"/>
</dbReference>
<accession>D5V3F9</accession>
<dbReference type="InterPro" id="IPR042214">
    <property type="entry name" value="TruD_catalytic"/>
</dbReference>
<dbReference type="GO" id="GO:0031119">
    <property type="term" value="P:tRNA pseudouridine synthesis"/>
    <property type="evidence" value="ECO:0007669"/>
    <property type="project" value="UniProtKB-UniRule"/>
</dbReference>
<dbReference type="NCBIfam" id="NF002154">
    <property type="entry name" value="PRK00984.1-3"/>
    <property type="match status" value="1"/>
</dbReference>
<keyword evidence="3 4" id="KW-0413">Isomerase</keyword>
<name>D5V3F9_ARCNC</name>
<evidence type="ECO:0000313" key="6">
    <source>
        <dbReference type="EMBL" id="ADG92741.1"/>
    </source>
</evidence>
<dbReference type="PANTHER" id="PTHR47811">
    <property type="entry name" value="TRNA PSEUDOURIDINE SYNTHASE D"/>
    <property type="match status" value="1"/>
</dbReference>
<reference evidence="6 7" key="1">
    <citation type="journal article" date="2010" name="Stand. Genomic Sci.">
        <title>Complete genome sequence of Arcobacter nitrofigilis type strain (CI).</title>
        <authorList>
            <person name="Pati A."/>
            <person name="Gronow S."/>
            <person name="Lapidus A."/>
            <person name="Copeland A."/>
            <person name="Glavina Del Rio T."/>
            <person name="Nolan M."/>
            <person name="Lucas S."/>
            <person name="Tice H."/>
            <person name="Cheng J.F."/>
            <person name="Han C."/>
            <person name="Chertkov O."/>
            <person name="Bruce D."/>
            <person name="Tapia R."/>
            <person name="Goodwin L."/>
            <person name="Pitluck S."/>
            <person name="Liolios K."/>
            <person name="Ivanova N."/>
            <person name="Mavromatis K."/>
            <person name="Chen A."/>
            <person name="Palaniappan K."/>
            <person name="Land M."/>
            <person name="Hauser L."/>
            <person name="Chang Y.J."/>
            <person name="Jeffries C.D."/>
            <person name="Detter J.C."/>
            <person name="Rohde M."/>
            <person name="Goker M."/>
            <person name="Bristow J."/>
            <person name="Eisen J.A."/>
            <person name="Markowitz V."/>
            <person name="Hugenholtz P."/>
            <person name="Klenk H.P."/>
            <person name="Kyrpides N.C."/>
        </authorList>
    </citation>
    <scope>NUCLEOTIDE SEQUENCE [LARGE SCALE GENOMIC DNA]</scope>
    <source>
        <strain evidence="7">ATCC 33309 / DSM 7299 / CCUG 15893 / LMG 7604 / NCTC 12251 / CI</strain>
    </source>
</reference>
<gene>
    <name evidence="4" type="primary">truD</name>
    <name evidence="6" type="ordered locus">Arnit_1079</name>
</gene>
<dbReference type="Proteomes" id="UP000000939">
    <property type="component" value="Chromosome"/>
</dbReference>
<evidence type="ECO:0000259" key="5">
    <source>
        <dbReference type="PROSITE" id="PS50984"/>
    </source>
</evidence>
<dbReference type="Gene3D" id="3.30.2350.20">
    <property type="entry name" value="TruD, catalytic domain"/>
    <property type="match status" value="1"/>
</dbReference>
<dbReference type="Pfam" id="PF01142">
    <property type="entry name" value="TruD"/>
    <property type="match status" value="1"/>
</dbReference>
<dbReference type="OrthoDB" id="1550679at2"/>
<dbReference type="HOGENOM" id="CLU_005281_4_0_7"/>
<feature type="domain" description="TRUD" evidence="5">
    <location>
        <begin position="160"/>
        <end position="325"/>
    </location>
</feature>
<dbReference type="GO" id="GO:0160150">
    <property type="term" value="F:tRNA pseudouridine(13) synthase activity"/>
    <property type="evidence" value="ECO:0007669"/>
    <property type="project" value="UniProtKB-EC"/>
</dbReference>
<dbReference type="EC" id="5.4.99.27" evidence="4"/>